<proteinExistence type="predicted"/>
<protein>
    <submittedName>
        <fullName evidence="6">Unannotated protein</fullName>
    </submittedName>
</protein>
<keyword evidence="1" id="KW-0479">Metal-binding</keyword>
<evidence type="ECO:0000256" key="1">
    <source>
        <dbReference type="ARBA" id="ARBA00022723"/>
    </source>
</evidence>
<sequence>MSSTIRNGRRMVFVGAGRPLECWEGEVADPVPGAVLVRTIIAGVCGTDAHRLDGDLPDAGRPITFGHEGVGIIEALGAGVTTDWGGVPVAVGDKVYWTPSGDRPGATPPMGWPPPADVPNPASYQDYATLAGSNVFYRIPDDTSGEAVIAFGCAMPTALGGIARLGGVGAGHTVVVQGSGPVGLASTLLASLSAARQVIVIGAPDNRVRAAEVLGASLTIPLESTTVAERRQLVWDRTEGRGADIVIEATGHMSAFDEGMSLLADNGRYLVLGIYSGRGTVALDPVNLNNRSLSIIGSMGPLHMSDYRTTIQLAQRHGTRLAFADLITHRFPLSRTEDAIATARAGDAIKAIVLPELDVR</sequence>
<accession>A0A6J7AJZ7</accession>
<evidence type="ECO:0000256" key="2">
    <source>
        <dbReference type="ARBA" id="ARBA00022833"/>
    </source>
</evidence>
<evidence type="ECO:0000313" key="6">
    <source>
        <dbReference type="EMBL" id="CAB4833143.1"/>
    </source>
</evidence>
<feature type="domain" description="Enoyl reductase (ER)" evidence="4">
    <location>
        <begin position="17"/>
        <end position="353"/>
    </location>
</feature>
<dbReference type="Gene3D" id="3.90.180.10">
    <property type="entry name" value="Medium-chain alcohol dehydrogenases, catalytic domain"/>
    <property type="match status" value="2"/>
</dbReference>
<dbReference type="InterPro" id="IPR013149">
    <property type="entry name" value="ADH-like_C"/>
</dbReference>
<dbReference type="InterPro" id="IPR011032">
    <property type="entry name" value="GroES-like_sf"/>
</dbReference>
<gene>
    <name evidence="5" type="ORF">UFOPK2754_00352</name>
    <name evidence="6" type="ORF">UFOPK3139_01770</name>
</gene>
<dbReference type="InterPro" id="IPR050129">
    <property type="entry name" value="Zn_alcohol_dh"/>
</dbReference>
<dbReference type="EMBL" id="CAFABA010000073">
    <property type="protein sequence ID" value="CAB4833143.1"/>
    <property type="molecule type" value="Genomic_DNA"/>
</dbReference>
<dbReference type="SMART" id="SM00829">
    <property type="entry name" value="PKS_ER"/>
    <property type="match status" value="1"/>
</dbReference>
<name>A0A6J7AJZ7_9ZZZZ</name>
<keyword evidence="2" id="KW-0862">Zinc</keyword>
<dbReference type="GO" id="GO:0016491">
    <property type="term" value="F:oxidoreductase activity"/>
    <property type="evidence" value="ECO:0007669"/>
    <property type="project" value="UniProtKB-KW"/>
</dbReference>
<dbReference type="EMBL" id="CAEZYR010000007">
    <property type="protein sequence ID" value="CAB4729141.1"/>
    <property type="molecule type" value="Genomic_DNA"/>
</dbReference>
<dbReference type="Pfam" id="PF00107">
    <property type="entry name" value="ADH_zinc_N"/>
    <property type="match status" value="1"/>
</dbReference>
<dbReference type="PROSITE" id="PS00059">
    <property type="entry name" value="ADH_ZINC"/>
    <property type="match status" value="1"/>
</dbReference>
<dbReference type="SUPFAM" id="SSF51735">
    <property type="entry name" value="NAD(P)-binding Rossmann-fold domains"/>
    <property type="match status" value="1"/>
</dbReference>
<dbReference type="InterPro" id="IPR002328">
    <property type="entry name" value="ADH_Zn_CS"/>
</dbReference>
<evidence type="ECO:0000313" key="5">
    <source>
        <dbReference type="EMBL" id="CAB4729141.1"/>
    </source>
</evidence>
<dbReference type="PANTHER" id="PTHR43401">
    <property type="entry name" value="L-THREONINE 3-DEHYDROGENASE"/>
    <property type="match status" value="1"/>
</dbReference>
<keyword evidence="3" id="KW-0560">Oxidoreductase</keyword>
<dbReference type="InterPro" id="IPR036291">
    <property type="entry name" value="NAD(P)-bd_dom_sf"/>
</dbReference>
<organism evidence="6">
    <name type="scientific">freshwater metagenome</name>
    <dbReference type="NCBI Taxonomy" id="449393"/>
    <lineage>
        <taxon>unclassified sequences</taxon>
        <taxon>metagenomes</taxon>
        <taxon>ecological metagenomes</taxon>
    </lineage>
</organism>
<dbReference type="GO" id="GO:0008270">
    <property type="term" value="F:zinc ion binding"/>
    <property type="evidence" value="ECO:0007669"/>
    <property type="project" value="InterPro"/>
</dbReference>
<dbReference type="SUPFAM" id="SSF50129">
    <property type="entry name" value="GroES-like"/>
    <property type="match status" value="1"/>
</dbReference>
<reference evidence="6" key="1">
    <citation type="submission" date="2020-05" db="EMBL/GenBank/DDBJ databases">
        <authorList>
            <person name="Chiriac C."/>
            <person name="Salcher M."/>
            <person name="Ghai R."/>
            <person name="Kavagutti S V."/>
        </authorList>
    </citation>
    <scope>NUCLEOTIDE SEQUENCE</scope>
</reference>
<dbReference type="InterPro" id="IPR020843">
    <property type="entry name" value="ER"/>
</dbReference>
<dbReference type="Gene3D" id="3.40.50.720">
    <property type="entry name" value="NAD(P)-binding Rossmann-like Domain"/>
    <property type="match status" value="1"/>
</dbReference>
<dbReference type="InterPro" id="IPR013154">
    <property type="entry name" value="ADH-like_N"/>
</dbReference>
<evidence type="ECO:0000259" key="4">
    <source>
        <dbReference type="SMART" id="SM00829"/>
    </source>
</evidence>
<dbReference type="Pfam" id="PF08240">
    <property type="entry name" value="ADH_N"/>
    <property type="match status" value="1"/>
</dbReference>
<evidence type="ECO:0000256" key="3">
    <source>
        <dbReference type="ARBA" id="ARBA00023002"/>
    </source>
</evidence>
<dbReference type="AlphaFoldDB" id="A0A6J7AJZ7"/>